<evidence type="ECO:0000313" key="12">
    <source>
        <dbReference type="EMBL" id="GIY70268.1"/>
    </source>
</evidence>
<dbReference type="GO" id="GO:0005506">
    <property type="term" value="F:iron ion binding"/>
    <property type="evidence" value="ECO:0007669"/>
    <property type="project" value="InterPro"/>
</dbReference>
<feature type="transmembrane region" description="Helical" evidence="11">
    <location>
        <begin position="12"/>
        <end position="34"/>
    </location>
</feature>
<dbReference type="GO" id="GO:0020037">
    <property type="term" value="F:heme binding"/>
    <property type="evidence" value="ECO:0007669"/>
    <property type="project" value="InterPro"/>
</dbReference>
<keyword evidence="9 10" id="KW-0479">Metal-binding</keyword>
<dbReference type="GO" id="GO:0004497">
    <property type="term" value="F:monooxygenase activity"/>
    <property type="evidence" value="ECO:0007669"/>
    <property type="project" value="UniProtKB-KW"/>
</dbReference>
<dbReference type="AlphaFoldDB" id="A0AAV4VJI6"/>
<protein>
    <submittedName>
        <fullName evidence="12">Cytochrome P450 4V2</fullName>
    </submittedName>
</protein>
<reference evidence="12 13" key="1">
    <citation type="submission" date="2021-06" db="EMBL/GenBank/DDBJ databases">
        <title>Caerostris darwini draft genome.</title>
        <authorList>
            <person name="Kono N."/>
            <person name="Arakawa K."/>
        </authorList>
    </citation>
    <scope>NUCLEOTIDE SEQUENCE [LARGE SCALE GENOMIC DNA]</scope>
</reference>
<comment type="subcellular location">
    <subcellularLocation>
        <location evidence="2">Endoplasmic reticulum membrane</location>
    </subcellularLocation>
</comment>
<keyword evidence="11" id="KW-0812">Transmembrane</keyword>
<evidence type="ECO:0000256" key="6">
    <source>
        <dbReference type="ARBA" id="ARBA00023004"/>
    </source>
</evidence>
<feature type="binding site" description="axial binding residue" evidence="9">
    <location>
        <position position="463"/>
    </location>
    <ligand>
        <name>heme</name>
        <dbReference type="ChEBI" id="CHEBI:30413"/>
    </ligand>
    <ligandPart>
        <name>Fe</name>
        <dbReference type="ChEBI" id="CHEBI:18248"/>
    </ligandPart>
</feature>
<evidence type="ECO:0000313" key="13">
    <source>
        <dbReference type="Proteomes" id="UP001054837"/>
    </source>
</evidence>
<evidence type="ECO:0000256" key="10">
    <source>
        <dbReference type="RuleBase" id="RU000461"/>
    </source>
</evidence>
<comment type="similarity">
    <text evidence="3 10">Belongs to the cytochrome P450 family.</text>
</comment>
<evidence type="ECO:0000256" key="2">
    <source>
        <dbReference type="ARBA" id="ARBA00004586"/>
    </source>
</evidence>
<dbReference type="InterPro" id="IPR050196">
    <property type="entry name" value="Cytochrome_P450_Monoox"/>
</dbReference>
<dbReference type="SUPFAM" id="SSF48264">
    <property type="entry name" value="Cytochrome P450"/>
    <property type="match status" value="1"/>
</dbReference>
<evidence type="ECO:0000256" key="9">
    <source>
        <dbReference type="PIRSR" id="PIRSR602401-1"/>
    </source>
</evidence>
<evidence type="ECO:0000256" key="1">
    <source>
        <dbReference type="ARBA" id="ARBA00001971"/>
    </source>
</evidence>
<dbReference type="GO" id="GO:0016705">
    <property type="term" value="F:oxidoreductase activity, acting on paired donors, with incorporation or reduction of molecular oxygen"/>
    <property type="evidence" value="ECO:0007669"/>
    <property type="project" value="InterPro"/>
</dbReference>
<dbReference type="PRINTS" id="PR00385">
    <property type="entry name" value="P450"/>
</dbReference>
<evidence type="ECO:0000256" key="11">
    <source>
        <dbReference type="SAM" id="Phobius"/>
    </source>
</evidence>
<sequence length="521" mass="60939">MDTIIPDFWWYVFIFLLICVTARVCFTIASCIYWRKNISRQIPSRQLRFYNFLGNTSDFPFFARSRNGYSFLVCLQQLLGGYAKIFAHEKLYCLWVTFHPLIVLAKAEAVEAIFGETKMIEKASIYRWIEPFFGKGLVTSGGDKWKSRRKMLNLCFRYDILKTYMPILNDHSRLLVQRLQEETAKDSTKVTGYLSPCTFAIMCETILGIHMGNQKSTKEAEFVHSANRGFRLLSKRLMNIFYWSDFLYYNFTKQGREVKKHVRVVRDFTKHLFQEEKQKYLDEYPKANEGKRTSLINLLLEHHLQMKDFTEEDVIEELITILISGHDTATISIAWTLYMLGLYAEVQAKVHEELDWIFGEDIERHATLDDLKDMKYLDCVIKETMRLYPTGPFLLRQITKDISISGYPIPKGATCTVFTHLLHRDEEVFPNPEKFDPDRFLPENSATRSPFAYLPFSAGPRNCIGQKLAVMEQLVITSTIMRNYSVQSFDQRDVLLPEVSIILMASKPLKIKFRPRHLKNH</sequence>
<evidence type="ECO:0000256" key="3">
    <source>
        <dbReference type="ARBA" id="ARBA00010617"/>
    </source>
</evidence>
<accession>A0AAV4VJI6</accession>
<name>A0AAV4VJI6_9ARAC</name>
<dbReference type="InterPro" id="IPR002401">
    <property type="entry name" value="Cyt_P450_E_grp-I"/>
</dbReference>
<dbReference type="PROSITE" id="PS00086">
    <property type="entry name" value="CYTOCHROME_P450"/>
    <property type="match status" value="1"/>
</dbReference>
<dbReference type="PANTHER" id="PTHR24291:SF189">
    <property type="entry name" value="CYTOCHROME P450 4C3-RELATED"/>
    <property type="match status" value="1"/>
</dbReference>
<evidence type="ECO:0000256" key="4">
    <source>
        <dbReference type="ARBA" id="ARBA00022617"/>
    </source>
</evidence>
<dbReference type="Pfam" id="PF00067">
    <property type="entry name" value="p450"/>
    <property type="match status" value="1"/>
</dbReference>
<keyword evidence="11" id="KW-1133">Transmembrane helix</keyword>
<dbReference type="CDD" id="cd20628">
    <property type="entry name" value="CYP4"/>
    <property type="match status" value="1"/>
</dbReference>
<keyword evidence="4 9" id="KW-0349">Heme</keyword>
<comment type="caution">
    <text evidence="12">The sequence shown here is derived from an EMBL/GenBank/DDBJ whole genome shotgun (WGS) entry which is preliminary data.</text>
</comment>
<keyword evidence="8 11" id="KW-0472">Membrane</keyword>
<dbReference type="Proteomes" id="UP001054837">
    <property type="component" value="Unassembled WGS sequence"/>
</dbReference>
<keyword evidence="5" id="KW-0256">Endoplasmic reticulum</keyword>
<dbReference type="InterPro" id="IPR036396">
    <property type="entry name" value="Cyt_P450_sf"/>
</dbReference>
<evidence type="ECO:0000256" key="5">
    <source>
        <dbReference type="ARBA" id="ARBA00022824"/>
    </source>
</evidence>
<dbReference type="InterPro" id="IPR001128">
    <property type="entry name" value="Cyt_P450"/>
</dbReference>
<keyword evidence="13" id="KW-1185">Reference proteome</keyword>
<dbReference type="EMBL" id="BPLQ01013141">
    <property type="protein sequence ID" value="GIY70268.1"/>
    <property type="molecule type" value="Genomic_DNA"/>
</dbReference>
<keyword evidence="6 9" id="KW-0408">Iron</keyword>
<proteinExistence type="inferred from homology"/>
<comment type="cofactor">
    <cofactor evidence="1 9">
        <name>heme</name>
        <dbReference type="ChEBI" id="CHEBI:30413"/>
    </cofactor>
</comment>
<dbReference type="PRINTS" id="PR00463">
    <property type="entry name" value="EP450I"/>
</dbReference>
<dbReference type="PANTHER" id="PTHR24291">
    <property type="entry name" value="CYTOCHROME P450 FAMILY 4"/>
    <property type="match status" value="1"/>
</dbReference>
<keyword evidence="10" id="KW-0560">Oxidoreductase</keyword>
<dbReference type="GO" id="GO:0005789">
    <property type="term" value="C:endoplasmic reticulum membrane"/>
    <property type="evidence" value="ECO:0007669"/>
    <property type="project" value="UniProtKB-SubCell"/>
</dbReference>
<dbReference type="Gene3D" id="1.10.630.10">
    <property type="entry name" value="Cytochrome P450"/>
    <property type="match status" value="1"/>
</dbReference>
<dbReference type="InterPro" id="IPR017972">
    <property type="entry name" value="Cyt_P450_CS"/>
</dbReference>
<keyword evidence="7 10" id="KW-0503">Monooxygenase</keyword>
<gene>
    <name evidence="12" type="primary">Cyp4v2</name>
    <name evidence="12" type="ORF">CDAR_248001</name>
</gene>
<organism evidence="12 13">
    <name type="scientific">Caerostris darwini</name>
    <dbReference type="NCBI Taxonomy" id="1538125"/>
    <lineage>
        <taxon>Eukaryota</taxon>
        <taxon>Metazoa</taxon>
        <taxon>Ecdysozoa</taxon>
        <taxon>Arthropoda</taxon>
        <taxon>Chelicerata</taxon>
        <taxon>Arachnida</taxon>
        <taxon>Araneae</taxon>
        <taxon>Araneomorphae</taxon>
        <taxon>Entelegynae</taxon>
        <taxon>Araneoidea</taxon>
        <taxon>Araneidae</taxon>
        <taxon>Caerostris</taxon>
    </lineage>
</organism>
<evidence type="ECO:0000256" key="8">
    <source>
        <dbReference type="ARBA" id="ARBA00023136"/>
    </source>
</evidence>
<evidence type="ECO:0000256" key="7">
    <source>
        <dbReference type="ARBA" id="ARBA00023033"/>
    </source>
</evidence>